<reference evidence="2 3" key="1">
    <citation type="journal article" date="2010" name="PLoS ONE">
        <title>Genome erosion in a nitrogen-fixing vertically transmitted endosymbiotic multicellular cyanobacterium.</title>
        <authorList>
            <person name="Ran L."/>
            <person name="Larsson J."/>
            <person name="Vigil-Stenman T."/>
            <person name="Nylander J.A."/>
            <person name="Ininbergs K."/>
            <person name="Zheng W.W."/>
            <person name="Lapidus A."/>
            <person name="Lowry S."/>
            <person name="Haselkorn R."/>
            <person name="Bergman B."/>
        </authorList>
    </citation>
    <scope>NUCLEOTIDE SEQUENCE [LARGE SCALE GENOMIC DNA]</scope>
    <source>
        <strain evidence="2 3">0708</strain>
    </source>
</reference>
<dbReference type="HOGENOM" id="CLU_2650852_0_0_3"/>
<dbReference type="Proteomes" id="UP000001511">
    <property type="component" value="Chromosome"/>
</dbReference>
<organism evidence="2 3">
    <name type="scientific">Nostoc azollae (strain 0708)</name>
    <name type="common">Anabaena azollae (strain 0708)</name>
    <dbReference type="NCBI Taxonomy" id="551115"/>
    <lineage>
        <taxon>Bacteria</taxon>
        <taxon>Bacillati</taxon>
        <taxon>Cyanobacteriota</taxon>
        <taxon>Cyanophyceae</taxon>
        <taxon>Nostocales</taxon>
        <taxon>Nostocaceae</taxon>
        <taxon>Trichormus</taxon>
    </lineage>
</organism>
<dbReference type="EMBL" id="CP002059">
    <property type="protein sequence ID" value="ADI65478.1"/>
    <property type="molecule type" value="Genomic_DNA"/>
</dbReference>
<evidence type="ECO:0000313" key="2">
    <source>
        <dbReference type="EMBL" id="ADI65478.1"/>
    </source>
</evidence>
<name>D7E5B8_NOSA0</name>
<evidence type="ECO:0000256" key="1">
    <source>
        <dbReference type="SAM" id="MobiDB-lite"/>
    </source>
</evidence>
<sequence length="76" mass="8587">MSKLQQLANRSPNEKASDDVSKLTAYEAVGKLLAIKEASENQDQEEHAKAVTNWRKWFSRISEKARKYLSIPPSAP</sequence>
<evidence type="ECO:0000313" key="3">
    <source>
        <dbReference type="Proteomes" id="UP000001511"/>
    </source>
</evidence>
<feature type="compositionally biased region" description="Polar residues" evidence="1">
    <location>
        <begin position="1"/>
        <end position="11"/>
    </location>
</feature>
<proteinExistence type="predicted"/>
<dbReference type="AlphaFoldDB" id="D7E5B8"/>
<gene>
    <name evidence="2" type="ordered locus">Aazo_3990</name>
</gene>
<keyword evidence="3" id="KW-1185">Reference proteome</keyword>
<accession>D7E5B8</accession>
<feature type="region of interest" description="Disordered" evidence="1">
    <location>
        <begin position="1"/>
        <end position="20"/>
    </location>
</feature>
<dbReference type="KEGG" id="naz:Aazo_3990"/>
<dbReference type="RefSeq" id="WP_013192490.1">
    <property type="nucleotide sequence ID" value="NC_014248.1"/>
</dbReference>
<protein>
    <submittedName>
        <fullName evidence="2">Uncharacterized protein</fullName>
    </submittedName>
</protein>